<name>A0ABU6UFP9_9FABA</name>
<comment type="caution">
    <text evidence="1">The sequence shown here is derived from an EMBL/GenBank/DDBJ whole genome shotgun (WGS) entry which is preliminary data.</text>
</comment>
<evidence type="ECO:0000313" key="1">
    <source>
        <dbReference type="EMBL" id="MED6159861.1"/>
    </source>
</evidence>
<reference evidence="1 2" key="1">
    <citation type="journal article" date="2023" name="Plants (Basel)">
        <title>Bridging the Gap: Combining Genomics and Transcriptomics Approaches to Understand Stylosanthes scabra, an Orphan Legume from the Brazilian Caatinga.</title>
        <authorList>
            <person name="Ferreira-Neto J.R.C."/>
            <person name="da Silva M.D."/>
            <person name="Binneck E."/>
            <person name="de Melo N.F."/>
            <person name="da Silva R.H."/>
            <person name="de Melo A.L.T.M."/>
            <person name="Pandolfi V."/>
            <person name="Bustamante F.O."/>
            <person name="Brasileiro-Vidal A.C."/>
            <person name="Benko-Iseppon A.M."/>
        </authorList>
    </citation>
    <scope>NUCLEOTIDE SEQUENCE [LARGE SCALE GENOMIC DNA]</scope>
    <source>
        <tissue evidence="1">Leaves</tissue>
    </source>
</reference>
<dbReference type="PANTHER" id="PTHR31451:SF60">
    <property type="entry name" value="MANNAN ENDO-1,4-BETA-MANNOSIDASE 1"/>
    <property type="match status" value="1"/>
</dbReference>
<dbReference type="PANTHER" id="PTHR31451">
    <property type="match status" value="1"/>
</dbReference>
<protein>
    <submittedName>
        <fullName evidence="1">Uncharacterized protein</fullName>
    </submittedName>
</protein>
<evidence type="ECO:0000313" key="2">
    <source>
        <dbReference type="Proteomes" id="UP001341840"/>
    </source>
</evidence>
<dbReference type="InterPro" id="IPR045053">
    <property type="entry name" value="MAN-like"/>
</dbReference>
<accession>A0ABU6UFP9</accession>
<proteinExistence type="predicted"/>
<sequence length="158" mass="17525">MASYLKSIDGNHMLESGLEGFYGQSKHESNPGFQAGTDFIANNQIPEIDFATVIGLMNIYKMHRTLHKPVLFAEFGYSTKNVGYNIKLRDQFFDTVYSAIYSSASGGGVAVGCLFRQLLDQGMDSFRDGYEVVIDESTSTASLIAQESQKMNQIGKMY</sequence>
<dbReference type="Gene3D" id="3.20.20.80">
    <property type="entry name" value="Glycosidases"/>
    <property type="match status" value="1"/>
</dbReference>
<dbReference type="InterPro" id="IPR017853">
    <property type="entry name" value="GH"/>
</dbReference>
<dbReference type="SUPFAM" id="SSF51445">
    <property type="entry name" value="(Trans)glycosidases"/>
    <property type="match status" value="1"/>
</dbReference>
<dbReference type="Proteomes" id="UP001341840">
    <property type="component" value="Unassembled WGS sequence"/>
</dbReference>
<keyword evidence="2" id="KW-1185">Reference proteome</keyword>
<dbReference type="EMBL" id="JASCZI010121114">
    <property type="protein sequence ID" value="MED6159861.1"/>
    <property type="molecule type" value="Genomic_DNA"/>
</dbReference>
<organism evidence="1 2">
    <name type="scientific">Stylosanthes scabra</name>
    <dbReference type="NCBI Taxonomy" id="79078"/>
    <lineage>
        <taxon>Eukaryota</taxon>
        <taxon>Viridiplantae</taxon>
        <taxon>Streptophyta</taxon>
        <taxon>Embryophyta</taxon>
        <taxon>Tracheophyta</taxon>
        <taxon>Spermatophyta</taxon>
        <taxon>Magnoliopsida</taxon>
        <taxon>eudicotyledons</taxon>
        <taxon>Gunneridae</taxon>
        <taxon>Pentapetalae</taxon>
        <taxon>rosids</taxon>
        <taxon>fabids</taxon>
        <taxon>Fabales</taxon>
        <taxon>Fabaceae</taxon>
        <taxon>Papilionoideae</taxon>
        <taxon>50 kb inversion clade</taxon>
        <taxon>dalbergioids sensu lato</taxon>
        <taxon>Dalbergieae</taxon>
        <taxon>Pterocarpus clade</taxon>
        <taxon>Stylosanthes</taxon>
    </lineage>
</organism>
<gene>
    <name evidence="1" type="ORF">PIB30_046079</name>
</gene>